<sequence>MLGNVLNIKPIIALKEGEVVPIERARTRGKAYARVAQILQSLGPIEYLAIAQSSQETGEQLAEALRTVYSEEIAIWKLGAVLGTHTGPGTAAISVVTAR</sequence>
<proteinExistence type="predicted"/>
<evidence type="ECO:0000313" key="1">
    <source>
        <dbReference type="EMBL" id="GHO43634.1"/>
    </source>
</evidence>
<gene>
    <name evidence="1" type="ORF">KSX_17970</name>
</gene>
<comment type="caution">
    <text evidence="1">The sequence shown here is derived from an EMBL/GenBank/DDBJ whole genome shotgun (WGS) entry which is preliminary data.</text>
</comment>
<name>A0A8J3HTW4_9CHLR</name>
<dbReference type="PROSITE" id="PS51482">
    <property type="entry name" value="DEGV"/>
    <property type="match status" value="1"/>
</dbReference>
<dbReference type="AlphaFoldDB" id="A0A8J3HTW4"/>
<dbReference type="InterPro" id="IPR003797">
    <property type="entry name" value="DegV"/>
</dbReference>
<reference evidence="1" key="1">
    <citation type="submission" date="2020-10" db="EMBL/GenBank/DDBJ databases">
        <title>Taxonomic study of unclassified bacteria belonging to the class Ktedonobacteria.</title>
        <authorList>
            <person name="Yabe S."/>
            <person name="Wang C.M."/>
            <person name="Zheng Y."/>
            <person name="Sakai Y."/>
            <person name="Cavaletti L."/>
            <person name="Monciardini P."/>
            <person name="Donadio S."/>
        </authorList>
    </citation>
    <scope>NUCLEOTIDE SEQUENCE</scope>
    <source>
        <strain evidence="1">SOSP1-1</strain>
    </source>
</reference>
<evidence type="ECO:0008006" key="3">
    <source>
        <dbReference type="Google" id="ProtNLM"/>
    </source>
</evidence>
<evidence type="ECO:0000313" key="2">
    <source>
        <dbReference type="Proteomes" id="UP000612362"/>
    </source>
</evidence>
<dbReference type="InterPro" id="IPR043168">
    <property type="entry name" value="DegV_C"/>
</dbReference>
<keyword evidence="2" id="KW-1185">Reference proteome</keyword>
<protein>
    <recommendedName>
        <fullName evidence="3">DegV family protein</fullName>
    </recommendedName>
</protein>
<dbReference type="EMBL" id="BNJF01000001">
    <property type="protein sequence ID" value="GHO43634.1"/>
    <property type="molecule type" value="Genomic_DNA"/>
</dbReference>
<dbReference type="Proteomes" id="UP000612362">
    <property type="component" value="Unassembled WGS sequence"/>
</dbReference>
<dbReference type="Gene3D" id="3.30.1180.10">
    <property type="match status" value="1"/>
</dbReference>
<accession>A0A8J3HTW4</accession>
<dbReference type="SUPFAM" id="SSF82549">
    <property type="entry name" value="DAK1/DegV-like"/>
    <property type="match status" value="1"/>
</dbReference>
<dbReference type="Pfam" id="PF02645">
    <property type="entry name" value="DegV"/>
    <property type="match status" value="1"/>
</dbReference>
<organism evidence="1 2">
    <name type="scientific">Ktedonospora formicarum</name>
    <dbReference type="NCBI Taxonomy" id="2778364"/>
    <lineage>
        <taxon>Bacteria</taxon>
        <taxon>Bacillati</taxon>
        <taxon>Chloroflexota</taxon>
        <taxon>Ktedonobacteria</taxon>
        <taxon>Ktedonobacterales</taxon>
        <taxon>Ktedonobacteraceae</taxon>
        <taxon>Ktedonospora</taxon>
    </lineage>
</organism>